<protein>
    <submittedName>
        <fullName evidence="1">Antitoxin</fullName>
    </submittedName>
</protein>
<dbReference type="EMBL" id="BK015570">
    <property type="protein sequence ID" value="DAE13800.1"/>
    <property type="molecule type" value="Genomic_DNA"/>
</dbReference>
<dbReference type="Pfam" id="PF15933">
    <property type="entry name" value="RnlB_antitoxin"/>
    <property type="match status" value="1"/>
</dbReference>
<proteinExistence type="predicted"/>
<organism evidence="1">
    <name type="scientific">Siphoviridae sp. ctLNL10</name>
    <dbReference type="NCBI Taxonomy" id="2825453"/>
    <lineage>
        <taxon>Viruses</taxon>
        <taxon>Duplodnaviria</taxon>
        <taxon>Heunggongvirae</taxon>
        <taxon>Uroviricota</taxon>
        <taxon>Caudoviricetes</taxon>
    </lineage>
</organism>
<name>A0A8S5Q465_9CAUD</name>
<reference evidence="1" key="1">
    <citation type="journal article" date="2021" name="Proc. Natl. Acad. Sci. U.S.A.">
        <title>A Catalog of Tens of Thousands of Viruses from Human Metagenomes Reveals Hidden Associations with Chronic Diseases.</title>
        <authorList>
            <person name="Tisza M.J."/>
            <person name="Buck C.B."/>
        </authorList>
    </citation>
    <scope>NUCLEOTIDE SEQUENCE</scope>
    <source>
        <strain evidence="1">CtLNL10</strain>
    </source>
</reference>
<evidence type="ECO:0000313" key="1">
    <source>
        <dbReference type="EMBL" id="DAE13800.1"/>
    </source>
</evidence>
<dbReference type="InterPro" id="IPR031834">
    <property type="entry name" value="RnlB/LsoB_antitoxin"/>
</dbReference>
<accession>A0A8S5Q465</accession>
<sequence length="116" mass="13699">MNEIVIRELDSIEGYDYVIYPSSYINPLSKIKLLNEKLKNKINYPCTLLFDLLLCNGDNFNRFAKAFYDGEKVVRDSIKIVELDENEIDFIEQYYKECKNLLKNGVLTPQEYMLHC</sequence>